<name>A0ACC7NMQ8_9BURK</name>
<evidence type="ECO:0000313" key="1">
    <source>
        <dbReference type="EMBL" id="MFM0108727.1"/>
    </source>
</evidence>
<gene>
    <name evidence="1" type="ORF">PQR01_36295</name>
</gene>
<keyword evidence="2" id="KW-1185">Reference proteome</keyword>
<reference evidence="1 2" key="1">
    <citation type="journal article" date="2024" name="Chem. Sci.">
        <title>Discovery of megapolipeptins by genome mining of a Burkholderiales bacteria collection.</title>
        <authorList>
            <person name="Paulo B.S."/>
            <person name="Recchia M.J.J."/>
            <person name="Lee S."/>
            <person name="Fergusson C.H."/>
            <person name="Romanowski S.B."/>
            <person name="Hernandez A."/>
            <person name="Krull N."/>
            <person name="Liu D.Y."/>
            <person name="Cavanagh H."/>
            <person name="Bos A."/>
            <person name="Gray C.A."/>
            <person name="Murphy B.T."/>
            <person name="Linington R.G."/>
            <person name="Eustaquio A.S."/>
        </authorList>
    </citation>
    <scope>NUCLEOTIDE SEQUENCE [LARGE SCALE GENOMIC DNA]</scope>
    <source>
        <strain evidence="1 2">RL18-126-BIB-B</strain>
    </source>
</reference>
<sequence>MSTMFTNQLPKTRAEQMVDAIGRDIVTGKLEPGASLPSEEALLARFGVSRTVLREALQVLAAKGMIESRQKRGTFVTLPSKWHQLDPAVLSWHSQLSANAPVLLDLMEMRRLIEPAAASLAAIRFSQEDKSRLATAYEGMASAADRGDIEGFIAADLEFHSAILLATHNRFLLPIVHAIRTTLLASLHLTNSRPDENNAISLPLHKAILDAILVGDAAGASTAMLTHLVDTEARRQRSADQQQADPPDLTAPDER</sequence>
<accession>A0ACC7NMQ8</accession>
<dbReference type="Proteomes" id="UP001629235">
    <property type="component" value="Unassembled WGS sequence"/>
</dbReference>
<protein>
    <submittedName>
        <fullName evidence="1">FadR/GntR family transcriptional regulator</fullName>
    </submittedName>
</protein>
<comment type="caution">
    <text evidence="1">The sequence shown here is derived from an EMBL/GenBank/DDBJ whole genome shotgun (WGS) entry which is preliminary data.</text>
</comment>
<organism evidence="1 2">
    <name type="scientific">Paraburkholderia rhynchosiae</name>
    <dbReference type="NCBI Taxonomy" id="487049"/>
    <lineage>
        <taxon>Bacteria</taxon>
        <taxon>Pseudomonadati</taxon>
        <taxon>Pseudomonadota</taxon>
        <taxon>Betaproteobacteria</taxon>
        <taxon>Burkholderiales</taxon>
        <taxon>Burkholderiaceae</taxon>
        <taxon>Paraburkholderia</taxon>
    </lineage>
</organism>
<dbReference type="EMBL" id="JAQQDW010000134">
    <property type="protein sequence ID" value="MFM0108727.1"/>
    <property type="molecule type" value="Genomic_DNA"/>
</dbReference>
<proteinExistence type="predicted"/>
<evidence type="ECO:0000313" key="2">
    <source>
        <dbReference type="Proteomes" id="UP001629235"/>
    </source>
</evidence>